<dbReference type="PANTHER" id="PTHR46890">
    <property type="entry name" value="NON-LTR RETROLELEMENT REVERSE TRANSCRIPTASE-LIKE PROTEIN-RELATED"/>
    <property type="match status" value="1"/>
</dbReference>
<name>A0AAE0A5S5_9ROSI</name>
<dbReference type="Proteomes" id="UP001281410">
    <property type="component" value="Unassembled WGS sequence"/>
</dbReference>
<dbReference type="InterPro" id="IPR043502">
    <property type="entry name" value="DNA/RNA_pol_sf"/>
</dbReference>
<dbReference type="EMBL" id="JANJYJ010000006">
    <property type="protein sequence ID" value="KAK3204645.1"/>
    <property type="molecule type" value="Genomic_DNA"/>
</dbReference>
<feature type="domain" description="Reverse transcriptase" evidence="1">
    <location>
        <begin position="131"/>
        <end position="413"/>
    </location>
</feature>
<comment type="caution">
    <text evidence="2">The sequence shown here is derived from an EMBL/GenBank/DDBJ whole genome shotgun (WGS) entry which is preliminary data.</text>
</comment>
<sequence>MSKHPRKRGMAKGFQFEPYWLKEEDIGQKKEVEGLLARGELYWRQRSRADWLVASDCNSKFFHARSSSRKLKNRISFLLDDKGRVQDSDEGLTKVISQYFFTLFQSTNPSAIDIRFATEFIGSKLSNALSNDLGEIFRNDEVKKTIFGMGPSKASGLDGFHAIFSRNSGVDVVYKTVTKVLANRLKTCLPTIISSNQSAFVPGSPIFDNVLVSFKILHLIARCKAGKTGFMVLKLDMSKAYDRIEWSFLKAIIEKMLFPPACIALVMDCISSSKLGFLLNGSKVCSIIPSRGLRQGCPLSPYLFLLCAEALSSLISFSENNGKALGVRCCRGSPLVSHLFFADDSVMFCNESSNSGFLIRKSLRIYEHGLGQQVNLQKSRITFSPNMADVVKRIIQDIFVIQDCNSQDFYLGI</sequence>
<evidence type="ECO:0000259" key="1">
    <source>
        <dbReference type="PROSITE" id="PS50878"/>
    </source>
</evidence>
<dbReference type="InterPro" id="IPR000477">
    <property type="entry name" value="RT_dom"/>
</dbReference>
<gene>
    <name evidence="2" type="ORF">Dsin_018691</name>
</gene>
<reference evidence="2" key="1">
    <citation type="journal article" date="2023" name="Plant J.">
        <title>Genome sequences and population genomics provide insights into the demographic history, inbreeding, and mutation load of two 'living fossil' tree species of Dipteronia.</title>
        <authorList>
            <person name="Feng Y."/>
            <person name="Comes H.P."/>
            <person name="Chen J."/>
            <person name="Zhu S."/>
            <person name="Lu R."/>
            <person name="Zhang X."/>
            <person name="Li P."/>
            <person name="Qiu J."/>
            <person name="Olsen K.M."/>
            <person name="Qiu Y."/>
        </authorList>
    </citation>
    <scope>NUCLEOTIDE SEQUENCE</scope>
    <source>
        <strain evidence="2">NBL</strain>
    </source>
</reference>
<keyword evidence="3" id="KW-1185">Reference proteome</keyword>
<dbReference type="InterPro" id="IPR052343">
    <property type="entry name" value="Retrotransposon-Effector_Assoc"/>
</dbReference>
<dbReference type="CDD" id="cd01650">
    <property type="entry name" value="RT_nLTR_like"/>
    <property type="match status" value="1"/>
</dbReference>
<protein>
    <recommendedName>
        <fullName evidence="1">Reverse transcriptase domain-containing protein</fullName>
    </recommendedName>
</protein>
<evidence type="ECO:0000313" key="2">
    <source>
        <dbReference type="EMBL" id="KAK3204645.1"/>
    </source>
</evidence>
<dbReference type="PANTHER" id="PTHR46890:SF48">
    <property type="entry name" value="RNA-DIRECTED DNA POLYMERASE"/>
    <property type="match status" value="1"/>
</dbReference>
<dbReference type="AlphaFoldDB" id="A0AAE0A5S5"/>
<proteinExistence type="predicted"/>
<accession>A0AAE0A5S5</accession>
<dbReference type="PROSITE" id="PS50878">
    <property type="entry name" value="RT_POL"/>
    <property type="match status" value="1"/>
</dbReference>
<dbReference type="SUPFAM" id="SSF56672">
    <property type="entry name" value="DNA/RNA polymerases"/>
    <property type="match status" value="1"/>
</dbReference>
<dbReference type="Pfam" id="PF00078">
    <property type="entry name" value="RVT_1"/>
    <property type="match status" value="1"/>
</dbReference>
<evidence type="ECO:0000313" key="3">
    <source>
        <dbReference type="Proteomes" id="UP001281410"/>
    </source>
</evidence>
<organism evidence="2 3">
    <name type="scientific">Dipteronia sinensis</name>
    <dbReference type="NCBI Taxonomy" id="43782"/>
    <lineage>
        <taxon>Eukaryota</taxon>
        <taxon>Viridiplantae</taxon>
        <taxon>Streptophyta</taxon>
        <taxon>Embryophyta</taxon>
        <taxon>Tracheophyta</taxon>
        <taxon>Spermatophyta</taxon>
        <taxon>Magnoliopsida</taxon>
        <taxon>eudicotyledons</taxon>
        <taxon>Gunneridae</taxon>
        <taxon>Pentapetalae</taxon>
        <taxon>rosids</taxon>
        <taxon>malvids</taxon>
        <taxon>Sapindales</taxon>
        <taxon>Sapindaceae</taxon>
        <taxon>Hippocastanoideae</taxon>
        <taxon>Acereae</taxon>
        <taxon>Dipteronia</taxon>
    </lineage>
</organism>